<accession>A0A4P9W1G0</accession>
<feature type="region of interest" description="Disordered" evidence="1">
    <location>
        <begin position="1"/>
        <end position="184"/>
    </location>
</feature>
<keyword evidence="3" id="KW-1185">Reference proteome</keyword>
<sequence length="291" mass="30210">MPEGDKERGREGRQLPLIHEAFPGGHDMAKARAGDPAKPGKQSRDSSPADNLESLSAAVEIAFEQLKQHQEHPELSSLKRESPQSDEDDAPPPKRRHRSASPATRWSEAGAASFDAGSHRGGGDADAGGGWPRGRAPMGAGVDGERGDDGGAPDMGNIPRSPDSSTVSVQGVSGTALSRSQGVAEEPYNTFLHTILDTLTPIPSPDSDLTPGDVAGTTPLLADPVTSTRCGASVEPQVPKDESAAIRQLSPAGVRADDLGRTPASASSPRTRVTPIPWAGYPPPPPSPFPA</sequence>
<name>A0A4P9W1G0_9FUNG</name>
<protein>
    <submittedName>
        <fullName evidence="2">Uncharacterized protein</fullName>
    </submittedName>
</protein>
<feature type="region of interest" description="Disordered" evidence="1">
    <location>
        <begin position="198"/>
        <end position="291"/>
    </location>
</feature>
<dbReference type="Proteomes" id="UP000269721">
    <property type="component" value="Unassembled WGS sequence"/>
</dbReference>
<feature type="compositionally biased region" description="Basic and acidic residues" evidence="1">
    <location>
        <begin position="1"/>
        <end position="13"/>
    </location>
</feature>
<feature type="compositionally biased region" description="Low complexity" evidence="1">
    <location>
        <begin position="164"/>
        <end position="175"/>
    </location>
</feature>
<feature type="compositionally biased region" description="Pro residues" evidence="1">
    <location>
        <begin position="280"/>
        <end position="291"/>
    </location>
</feature>
<organism evidence="2 3">
    <name type="scientific">Blyttiomyces helicus</name>
    <dbReference type="NCBI Taxonomy" id="388810"/>
    <lineage>
        <taxon>Eukaryota</taxon>
        <taxon>Fungi</taxon>
        <taxon>Fungi incertae sedis</taxon>
        <taxon>Chytridiomycota</taxon>
        <taxon>Chytridiomycota incertae sedis</taxon>
        <taxon>Chytridiomycetes</taxon>
        <taxon>Chytridiomycetes incertae sedis</taxon>
        <taxon>Blyttiomyces</taxon>
    </lineage>
</organism>
<evidence type="ECO:0000313" key="3">
    <source>
        <dbReference type="Proteomes" id="UP000269721"/>
    </source>
</evidence>
<feature type="compositionally biased region" description="Basic and acidic residues" evidence="1">
    <location>
        <begin position="66"/>
        <end position="83"/>
    </location>
</feature>
<proteinExistence type="predicted"/>
<dbReference type="EMBL" id="KZ998544">
    <property type="protein sequence ID" value="RKO86021.1"/>
    <property type="molecule type" value="Genomic_DNA"/>
</dbReference>
<reference evidence="3" key="1">
    <citation type="journal article" date="2018" name="Nat. Microbiol.">
        <title>Leveraging single-cell genomics to expand the fungal tree of life.</title>
        <authorList>
            <person name="Ahrendt S.R."/>
            <person name="Quandt C.A."/>
            <person name="Ciobanu D."/>
            <person name="Clum A."/>
            <person name="Salamov A."/>
            <person name="Andreopoulos B."/>
            <person name="Cheng J.F."/>
            <person name="Woyke T."/>
            <person name="Pelin A."/>
            <person name="Henrissat B."/>
            <person name="Reynolds N.K."/>
            <person name="Benny G.L."/>
            <person name="Smith M.E."/>
            <person name="James T.Y."/>
            <person name="Grigoriev I.V."/>
        </authorList>
    </citation>
    <scope>NUCLEOTIDE SEQUENCE [LARGE SCALE GENOMIC DNA]</scope>
</reference>
<evidence type="ECO:0000313" key="2">
    <source>
        <dbReference type="EMBL" id="RKO86021.1"/>
    </source>
</evidence>
<dbReference type="AlphaFoldDB" id="A0A4P9W1G0"/>
<gene>
    <name evidence="2" type="ORF">BDK51DRAFT_41152</name>
</gene>
<evidence type="ECO:0000256" key="1">
    <source>
        <dbReference type="SAM" id="MobiDB-lite"/>
    </source>
</evidence>